<dbReference type="PANTHER" id="PTHR45661">
    <property type="entry name" value="SURFACE ANTIGEN"/>
    <property type="match status" value="1"/>
</dbReference>
<dbReference type="Gene3D" id="3.80.10.10">
    <property type="entry name" value="Ribonuclease Inhibitor"/>
    <property type="match status" value="1"/>
</dbReference>
<dbReference type="eggNOG" id="COG3209">
    <property type="taxonomic scope" value="Bacteria"/>
</dbReference>
<dbReference type="InterPro" id="IPR026906">
    <property type="entry name" value="LRR_5"/>
</dbReference>
<dbReference type="InterPro" id="IPR044060">
    <property type="entry name" value="Bacterial_rp_domain"/>
</dbReference>
<dbReference type="PATRIC" id="fig|1125725.3.peg.2032"/>
<organism evidence="2 3">
    <name type="scientific">Treponema socranskii subsp. socranskii VPI DR56BR1116 = ATCC 35536</name>
    <dbReference type="NCBI Taxonomy" id="1125725"/>
    <lineage>
        <taxon>Bacteria</taxon>
        <taxon>Pseudomonadati</taxon>
        <taxon>Spirochaetota</taxon>
        <taxon>Spirochaetia</taxon>
        <taxon>Spirochaetales</taxon>
        <taxon>Treponemataceae</taxon>
        <taxon>Treponema</taxon>
    </lineage>
</organism>
<comment type="caution">
    <text evidence="2">The sequence shown here is derived from an EMBL/GenBank/DDBJ whole genome shotgun (WGS) entry which is preliminary data.</text>
</comment>
<dbReference type="RefSeq" id="WP_021330972.1">
    <property type="nucleotide sequence ID" value="NZ_AUZJ01000050.1"/>
</dbReference>
<dbReference type="STRING" id="1125725.HMPREF1325_1189"/>
<protein>
    <submittedName>
        <fullName evidence="2">Leucine rich repeat protein</fullName>
    </submittedName>
</protein>
<sequence length="656" mass="68383">MLFAAALVFTGCSNGSDSGGGTPTPKHAVTFSVDGGNGTLKAAVGGTEISSGDTVEQGKTIVFTATPDSGFHVKGWTLDGKAVNGTNSSYSFPVTKAAEVKVSFESNSTPLPQYAVNFSVEGANGTLKAKADGVAETATSPISVQKGKTVTFTAFPAAGYEVKEWQIFGTGMVFEAGTGTAGNNTAKVNLKGNLTVKVSFKVQTLTPKHLVTMAAGANGGITAAPALPAGGMVNENTIITFTAKPNEGYTVDAWTITGGQLLAGGQAGSSTAMVKITEPVTVAVSFKLKPPTTYTVSFGVAGTPPNGTISAKYKADGTAFTSGTAVGENTVLVFTASHATGYKVEKWTVNGTAVPGNTSTTYEHTVTRGADIQVSFVSSVEIPDTFTLSNGAKYKVVDKEQKHVIMTKRENDPVGTVYTVAVTVEHEGITYTLTGFSEECVDEFCNLSSLEAFALSGETAFLSVDGGVLFDKAKTKLIRYPKGKTGTSYTVPASVRVLGYSSFESNSTLTAIALPTGLTTIEDGALYCCYELKTVNIPSTLTSIGTAFLGYSKVEDVKIPEGVTELDNLFLNNCEELKTLELPSTFTKHLRGDFCKNCTALETVTCKAVSPPALGSDAFSGVTLSGVELKVPAASVSAYENAPYWKDFKKPFVTLP</sequence>
<name>U1F7N0_TRESO</name>
<reference evidence="2 3" key="1">
    <citation type="submission" date="2013-08" db="EMBL/GenBank/DDBJ databases">
        <authorList>
            <person name="Durkin A.S."/>
            <person name="Haft D.R."/>
            <person name="McCorrison J."/>
            <person name="Torralba M."/>
            <person name="Gillis M."/>
            <person name="Haft D.H."/>
            <person name="Methe B."/>
            <person name="Sutton G."/>
            <person name="Nelson K.E."/>
        </authorList>
    </citation>
    <scope>NUCLEOTIDE SEQUENCE [LARGE SCALE GENOMIC DNA]</scope>
    <source>
        <strain evidence="2 3">VPI DR56BR1116</strain>
    </source>
</reference>
<feature type="domain" description="Bacterial repeat" evidence="1">
    <location>
        <begin position="211"/>
        <end position="289"/>
    </location>
</feature>
<dbReference type="eggNOG" id="COG0737">
    <property type="taxonomic scope" value="Bacteria"/>
</dbReference>
<gene>
    <name evidence="2" type="ORF">HMPREF1325_1189</name>
</gene>
<evidence type="ECO:0000313" key="3">
    <source>
        <dbReference type="Proteomes" id="UP000016412"/>
    </source>
</evidence>
<proteinExistence type="predicted"/>
<dbReference type="EMBL" id="AUZJ01000050">
    <property type="protein sequence ID" value="ERF60007.1"/>
    <property type="molecule type" value="Genomic_DNA"/>
</dbReference>
<feature type="domain" description="Bacterial repeat" evidence="1">
    <location>
        <begin position="309"/>
        <end position="376"/>
    </location>
</feature>
<feature type="domain" description="Bacterial repeat" evidence="1">
    <location>
        <begin position="40"/>
        <end position="107"/>
    </location>
</feature>
<evidence type="ECO:0000313" key="2">
    <source>
        <dbReference type="EMBL" id="ERF60007.1"/>
    </source>
</evidence>
<dbReference type="AlphaFoldDB" id="U1F7N0"/>
<dbReference type="PANTHER" id="PTHR45661:SF3">
    <property type="entry name" value="IG-LIKE DOMAIN-CONTAINING PROTEIN"/>
    <property type="match status" value="1"/>
</dbReference>
<dbReference type="Pfam" id="PF13306">
    <property type="entry name" value="LRR_5"/>
    <property type="match status" value="1"/>
</dbReference>
<dbReference type="Pfam" id="PF18998">
    <property type="entry name" value="Flg_new_2"/>
    <property type="match status" value="4"/>
</dbReference>
<dbReference type="InterPro" id="IPR032675">
    <property type="entry name" value="LRR_dom_sf"/>
</dbReference>
<accession>U1F7N0</accession>
<dbReference type="Proteomes" id="UP000016412">
    <property type="component" value="Unassembled WGS sequence"/>
</dbReference>
<dbReference type="InterPro" id="IPR053139">
    <property type="entry name" value="Surface_bspA-like"/>
</dbReference>
<evidence type="ECO:0000259" key="1">
    <source>
        <dbReference type="Pfam" id="PF18998"/>
    </source>
</evidence>
<dbReference type="SUPFAM" id="SSF52058">
    <property type="entry name" value="L domain-like"/>
    <property type="match status" value="1"/>
</dbReference>
<feature type="domain" description="Bacterial repeat" evidence="1">
    <location>
        <begin position="127"/>
        <end position="201"/>
    </location>
</feature>